<dbReference type="Proteomes" id="UP000294847">
    <property type="component" value="Chromosome 7"/>
</dbReference>
<dbReference type="GO" id="GO:0005506">
    <property type="term" value="F:iron ion binding"/>
    <property type="evidence" value="ECO:0007669"/>
    <property type="project" value="InterPro"/>
</dbReference>
<protein>
    <recommendedName>
        <fullName evidence="11">Isotrichodermin C-15 hydroxylase</fullName>
    </recommendedName>
</protein>
<keyword evidence="8" id="KW-0472">Membrane</keyword>
<dbReference type="InterPro" id="IPR050121">
    <property type="entry name" value="Cytochrome_P450_monoxygenase"/>
</dbReference>
<dbReference type="SUPFAM" id="SSF48264">
    <property type="entry name" value="Cytochrome P450"/>
    <property type="match status" value="1"/>
</dbReference>
<sequence>MPALQDAATNSVLAVETSRMLKLSYLGVILAVAYISYLLGLAIYRLWFHPLAKFPGPAWLAVSEFPYLFMGSYRGTFAARTLDLHRRYGKIVRIAPDRLIVDGSVGWNDVFAHRPGGDATEFQKAKGTYASPDGTALINATSRESHRRQRRALAHAFSEAALAEQEHLIIRYVDLCMRRLSEASRGGSQPVNMMSWLNFLTFDIIGDLAFGESFGSLEKGGYHFWVKNMFAAFKGISRRRFFRRTGLSLLARLDPGKTIEKLTANNRYSHEKAAARIALGEEPLAPAWNGKLDAQGRPVMKPRRDFMSYMMRKSGTDQGMTREEMLNNTVSLILAGSETTGTNLSTLFFQLCLPQNRAIKDAVVAEVRSKFTREADVNFRSVQGNALPLLHACLEESLRIHPPVAETPPRVSPGAVVDGRFVPQGTIVMVYQNATYRNPDNFVEPDAFRPQRFLPPSHPMYDARLAAGSNTAAFKPFSYGPRDCLGKNLAYAEMNLVASRVLLRFDVELAENTPKDWLDSQLSFGVWQKDDLMIKLSERRDVELKP</sequence>
<feature type="transmembrane region" description="Helical" evidence="8">
    <location>
        <begin position="23"/>
        <end position="44"/>
    </location>
</feature>
<keyword evidence="3 6" id="KW-0349">Heme</keyword>
<name>A0A4P7NVI8_PYROR</name>
<organism evidence="9 10">
    <name type="scientific">Pyricularia oryzae</name>
    <name type="common">Rice blast fungus</name>
    <name type="synonym">Magnaporthe oryzae</name>
    <dbReference type="NCBI Taxonomy" id="318829"/>
    <lineage>
        <taxon>Eukaryota</taxon>
        <taxon>Fungi</taxon>
        <taxon>Dikarya</taxon>
        <taxon>Ascomycota</taxon>
        <taxon>Pezizomycotina</taxon>
        <taxon>Sordariomycetes</taxon>
        <taxon>Sordariomycetidae</taxon>
        <taxon>Magnaporthales</taxon>
        <taxon>Pyriculariaceae</taxon>
        <taxon>Pyricularia</taxon>
    </lineage>
</organism>
<accession>A0A4P7NVI8</accession>
<dbReference type="PANTHER" id="PTHR24305:SF210">
    <property type="entry name" value="CYTOCHROME P450 MONOOXYGENASE ASQL-RELATED"/>
    <property type="match status" value="1"/>
</dbReference>
<gene>
    <name evidence="9" type="ORF">PoMZ_13458</name>
</gene>
<dbReference type="PRINTS" id="PR00385">
    <property type="entry name" value="P450"/>
</dbReference>
<evidence type="ECO:0000256" key="3">
    <source>
        <dbReference type="ARBA" id="ARBA00022617"/>
    </source>
</evidence>
<evidence type="ECO:0000256" key="5">
    <source>
        <dbReference type="ARBA" id="ARBA00023004"/>
    </source>
</evidence>
<evidence type="ECO:0008006" key="11">
    <source>
        <dbReference type="Google" id="ProtNLM"/>
    </source>
</evidence>
<dbReference type="AlphaFoldDB" id="A0A4P7NVI8"/>
<dbReference type="Gene3D" id="1.10.630.10">
    <property type="entry name" value="Cytochrome P450"/>
    <property type="match status" value="1"/>
</dbReference>
<keyword evidence="7" id="KW-0503">Monooxygenase</keyword>
<dbReference type="CDD" id="cd11058">
    <property type="entry name" value="CYP60B-like"/>
    <property type="match status" value="1"/>
</dbReference>
<dbReference type="GO" id="GO:0004497">
    <property type="term" value="F:monooxygenase activity"/>
    <property type="evidence" value="ECO:0007669"/>
    <property type="project" value="UniProtKB-KW"/>
</dbReference>
<dbReference type="PANTHER" id="PTHR24305">
    <property type="entry name" value="CYTOCHROME P450"/>
    <property type="match status" value="1"/>
</dbReference>
<evidence type="ECO:0000256" key="7">
    <source>
        <dbReference type="RuleBase" id="RU000461"/>
    </source>
</evidence>
<keyword evidence="5 6" id="KW-0408">Iron</keyword>
<keyword evidence="7" id="KW-0560">Oxidoreductase</keyword>
<dbReference type="EMBL" id="CP034210">
    <property type="protein sequence ID" value="QBZ66479.1"/>
    <property type="molecule type" value="Genomic_DNA"/>
</dbReference>
<dbReference type="PRINTS" id="PR00463">
    <property type="entry name" value="EP450I"/>
</dbReference>
<dbReference type="InterPro" id="IPR002401">
    <property type="entry name" value="Cyt_P450_E_grp-I"/>
</dbReference>
<evidence type="ECO:0000313" key="9">
    <source>
        <dbReference type="EMBL" id="QBZ66479.1"/>
    </source>
</evidence>
<evidence type="ECO:0000256" key="8">
    <source>
        <dbReference type="SAM" id="Phobius"/>
    </source>
</evidence>
<reference evidence="9 10" key="1">
    <citation type="journal article" date="2019" name="Mol. Biol. Evol.">
        <title>Blast fungal genomes show frequent chromosomal changes, gene gains and losses, and effector gene turnover.</title>
        <authorList>
            <person name="Gomez Luciano L.B."/>
            <person name="Jason Tsai I."/>
            <person name="Chuma I."/>
            <person name="Tosa Y."/>
            <person name="Chen Y.H."/>
            <person name="Li J.Y."/>
            <person name="Li M.Y."/>
            <person name="Jade Lu M.Y."/>
            <person name="Nakayashiki H."/>
            <person name="Li W.H."/>
        </authorList>
    </citation>
    <scope>NUCLEOTIDE SEQUENCE [LARGE SCALE GENOMIC DNA]</scope>
    <source>
        <strain evidence="9">MZ5-1-6</strain>
    </source>
</reference>
<keyword evidence="8" id="KW-1133">Transmembrane helix</keyword>
<comment type="cofactor">
    <cofactor evidence="1 6">
        <name>heme</name>
        <dbReference type="ChEBI" id="CHEBI:30413"/>
    </cofactor>
</comment>
<evidence type="ECO:0000256" key="6">
    <source>
        <dbReference type="PIRSR" id="PIRSR602401-1"/>
    </source>
</evidence>
<evidence type="ECO:0000256" key="4">
    <source>
        <dbReference type="ARBA" id="ARBA00022723"/>
    </source>
</evidence>
<dbReference type="GO" id="GO:0016705">
    <property type="term" value="F:oxidoreductase activity, acting on paired donors, with incorporation or reduction of molecular oxygen"/>
    <property type="evidence" value="ECO:0007669"/>
    <property type="project" value="InterPro"/>
</dbReference>
<dbReference type="InterPro" id="IPR017972">
    <property type="entry name" value="Cyt_P450_CS"/>
</dbReference>
<comment type="similarity">
    <text evidence="2 7">Belongs to the cytochrome P450 family.</text>
</comment>
<dbReference type="Pfam" id="PF00067">
    <property type="entry name" value="p450"/>
    <property type="match status" value="1"/>
</dbReference>
<evidence type="ECO:0000256" key="2">
    <source>
        <dbReference type="ARBA" id="ARBA00010617"/>
    </source>
</evidence>
<dbReference type="InterPro" id="IPR001128">
    <property type="entry name" value="Cyt_P450"/>
</dbReference>
<keyword evidence="8" id="KW-0812">Transmembrane</keyword>
<feature type="binding site" description="axial binding residue" evidence="6">
    <location>
        <position position="484"/>
    </location>
    <ligand>
        <name>heme</name>
        <dbReference type="ChEBI" id="CHEBI:30413"/>
    </ligand>
    <ligandPart>
        <name>Fe</name>
        <dbReference type="ChEBI" id="CHEBI:18248"/>
    </ligandPart>
</feature>
<dbReference type="PROSITE" id="PS00086">
    <property type="entry name" value="CYTOCHROME_P450"/>
    <property type="match status" value="1"/>
</dbReference>
<keyword evidence="4 6" id="KW-0479">Metal-binding</keyword>
<dbReference type="InterPro" id="IPR036396">
    <property type="entry name" value="Cyt_P450_sf"/>
</dbReference>
<dbReference type="GO" id="GO:0020037">
    <property type="term" value="F:heme binding"/>
    <property type="evidence" value="ECO:0007669"/>
    <property type="project" value="InterPro"/>
</dbReference>
<proteinExistence type="inferred from homology"/>
<evidence type="ECO:0000256" key="1">
    <source>
        <dbReference type="ARBA" id="ARBA00001971"/>
    </source>
</evidence>
<evidence type="ECO:0000313" key="10">
    <source>
        <dbReference type="Proteomes" id="UP000294847"/>
    </source>
</evidence>